<keyword evidence="4 5" id="KW-0653">Protein transport</keyword>
<evidence type="ECO:0000256" key="3">
    <source>
        <dbReference type="ARBA" id="ARBA00022737"/>
    </source>
</evidence>
<dbReference type="InParanoid" id="A0A672FZD1"/>
<feature type="repeat" description="ARM" evidence="6">
    <location>
        <begin position="157"/>
        <end position="185"/>
    </location>
</feature>
<dbReference type="InterPro" id="IPR016024">
    <property type="entry name" value="ARM-type_fold"/>
</dbReference>
<dbReference type="Ensembl" id="ENSSFAT00005004337.1">
    <property type="protein sequence ID" value="ENSSFAP00005004064.1"/>
    <property type="gene ID" value="ENSSFAG00005002395.1"/>
</dbReference>
<feature type="repeat" description="ARM" evidence="6">
    <location>
        <begin position="284"/>
        <end position="326"/>
    </location>
</feature>
<dbReference type="PANTHER" id="PTHR23316">
    <property type="entry name" value="IMPORTIN ALPHA"/>
    <property type="match status" value="1"/>
</dbReference>
<evidence type="ECO:0000256" key="4">
    <source>
        <dbReference type="ARBA" id="ARBA00022927"/>
    </source>
</evidence>
<dbReference type="InterPro" id="IPR000225">
    <property type="entry name" value="Armadillo"/>
</dbReference>
<dbReference type="GO" id="GO:0005737">
    <property type="term" value="C:cytoplasm"/>
    <property type="evidence" value="ECO:0007669"/>
    <property type="project" value="InterPro"/>
</dbReference>
<dbReference type="AlphaFoldDB" id="A0A672FZD1"/>
<proteinExistence type="inferred from homology"/>
<evidence type="ECO:0000256" key="1">
    <source>
        <dbReference type="ARBA" id="ARBA00010394"/>
    </source>
</evidence>
<evidence type="ECO:0000256" key="5">
    <source>
        <dbReference type="PIRNR" id="PIRNR005673"/>
    </source>
</evidence>
<evidence type="ECO:0000313" key="9">
    <source>
        <dbReference type="Proteomes" id="UP000472267"/>
    </source>
</evidence>
<dbReference type="InterPro" id="IPR024931">
    <property type="entry name" value="Importin_alpha"/>
</dbReference>
<evidence type="ECO:0000256" key="2">
    <source>
        <dbReference type="ARBA" id="ARBA00022448"/>
    </source>
</evidence>
<keyword evidence="2 5" id="KW-0813">Transport</keyword>
<dbReference type="Proteomes" id="UP000472267">
    <property type="component" value="Chromosome 6"/>
</dbReference>
<dbReference type="SUPFAM" id="SSF48371">
    <property type="entry name" value="ARM repeat"/>
    <property type="match status" value="1"/>
</dbReference>
<dbReference type="Pfam" id="PF00514">
    <property type="entry name" value="Arm"/>
    <property type="match status" value="6"/>
</dbReference>
<dbReference type="Gene3D" id="1.25.10.10">
    <property type="entry name" value="Leucine-rich Repeat Variant"/>
    <property type="match status" value="1"/>
</dbReference>
<dbReference type="InterPro" id="IPR036975">
    <property type="entry name" value="Importin-a_IBB_sf"/>
</dbReference>
<reference evidence="8" key="1">
    <citation type="submission" date="2019-06" db="EMBL/GenBank/DDBJ databases">
        <authorList>
            <consortium name="Wellcome Sanger Institute Data Sharing"/>
        </authorList>
    </citation>
    <scope>NUCLEOTIDE SEQUENCE [LARGE SCALE GENOMIC DNA]</scope>
</reference>
<dbReference type="SMART" id="SM00185">
    <property type="entry name" value="ARM"/>
    <property type="match status" value="8"/>
</dbReference>
<dbReference type="PROSITE" id="PS51214">
    <property type="entry name" value="IBB"/>
    <property type="match status" value="1"/>
</dbReference>
<feature type="domain" description="IBB" evidence="7">
    <location>
        <begin position="1"/>
        <end position="54"/>
    </location>
</feature>
<protein>
    <recommendedName>
        <fullName evidence="5">Importin subunit alpha</fullName>
    </recommendedName>
</protein>
<feature type="repeat" description="ARM" evidence="6">
    <location>
        <begin position="411"/>
        <end position="445"/>
    </location>
</feature>
<gene>
    <name evidence="8" type="primary">kpna7</name>
</gene>
<evidence type="ECO:0000256" key="6">
    <source>
        <dbReference type="PROSITE-ProRule" id="PRU00259"/>
    </source>
</evidence>
<evidence type="ECO:0000313" key="8">
    <source>
        <dbReference type="Ensembl" id="ENSSFAP00005004064.1"/>
    </source>
</evidence>
<dbReference type="Gene3D" id="1.20.5.690">
    <property type="entry name" value="Importin-alpha, importin-beta-binding domain"/>
    <property type="match status" value="1"/>
</dbReference>
<reference evidence="8" key="3">
    <citation type="submission" date="2025-09" db="UniProtKB">
        <authorList>
            <consortium name="Ensembl"/>
        </authorList>
    </citation>
    <scope>IDENTIFICATION</scope>
</reference>
<evidence type="ECO:0000259" key="7">
    <source>
        <dbReference type="PROSITE" id="PS51214"/>
    </source>
</evidence>
<dbReference type="GO" id="GO:0061608">
    <property type="term" value="F:nuclear import signal receptor activity"/>
    <property type="evidence" value="ECO:0007669"/>
    <property type="project" value="InterPro"/>
</dbReference>
<dbReference type="GO" id="GO:0005634">
    <property type="term" value="C:nucleus"/>
    <property type="evidence" value="ECO:0007669"/>
    <property type="project" value="UniProtKB-ARBA"/>
</dbReference>
<dbReference type="InterPro" id="IPR002652">
    <property type="entry name" value="Importin-a_IBB"/>
</dbReference>
<name>A0A672FZD1_SALFA</name>
<reference evidence="8" key="2">
    <citation type="submission" date="2025-08" db="UniProtKB">
        <authorList>
            <consortium name="Ensembl"/>
        </authorList>
    </citation>
    <scope>IDENTIFICATION</scope>
</reference>
<keyword evidence="9" id="KW-1185">Reference proteome</keyword>
<feature type="repeat" description="ARM" evidence="6">
    <location>
        <begin position="326"/>
        <end position="354"/>
    </location>
</feature>
<dbReference type="Pfam" id="PF01749">
    <property type="entry name" value="IBB"/>
    <property type="match status" value="1"/>
</dbReference>
<dbReference type="PIRSF" id="PIRSF005673">
    <property type="entry name" value="Importin_alpha"/>
    <property type="match status" value="1"/>
</dbReference>
<accession>A0A672FZD1</accession>
<dbReference type="InterPro" id="IPR032413">
    <property type="entry name" value="Arm_3"/>
</dbReference>
<sequence length="543" mass="60066">MACTEARLSRFKNKFRDPAKLREKRIAMCVKLRKDQKNEHIMKRRKITLSSLPDEEALSDDSPFKEQISCASIEDIVRDVNSDCILLQIRGCQAARKLLSVERDSSINEIIIAGLLSRFVAFLSMEDEPTLQFEAAWALTNVTSGTSWHTKQVVDHGAVPAFIALLSSPMLHISEQAVWAIGNIAGDGPVYRDVLIACNAVPALLACISPDTPLGFLHNLAWTLSNLCRSKDPYLPGSVVQQMLPSLIMFLHLSDKNILSEACWAFSYLSDGENDRIEVVVRTGIIPRLIELLNHEDTCVMAPALRTVGNIVSGSDAQTQVVIDAGFLEVLPKLLRHSKSSVQKEAAWALSNIAAGPSKQIQQLINCGLFAPLVELLRSGDFKSQREAVWAVMNITIGGTVDQMIFLVRTGALEAIVHLLQVRDAKVVMVILDTINNLAAEKSGETEGLCRLIEELGGFAHIEMLQNHENVSVCKAAIDFLFEQCRSNAIFPWLMDSLGFFSASKLELHLNYVHLFIAKFLAVRAQTLSSKFRNGFPASRVCQ</sequence>
<comment type="similarity">
    <text evidence="1 5">Belongs to the importin alpha family.</text>
</comment>
<dbReference type="GO" id="GO:0006606">
    <property type="term" value="P:protein import into nucleus"/>
    <property type="evidence" value="ECO:0007669"/>
    <property type="project" value="InterPro"/>
</dbReference>
<dbReference type="FunFam" id="1.25.10.10:FF:000009">
    <property type="entry name" value="Importin subunit alpha"/>
    <property type="match status" value="1"/>
</dbReference>
<dbReference type="Pfam" id="PF16186">
    <property type="entry name" value="Arm_3"/>
    <property type="match status" value="1"/>
</dbReference>
<organism evidence="8 9">
    <name type="scientific">Salarias fasciatus</name>
    <name type="common">Jewelled blenny</name>
    <name type="synonym">Blennius fasciatus</name>
    <dbReference type="NCBI Taxonomy" id="181472"/>
    <lineage>
        <taxon>Eukaryota</taxon>
        <taxon>Metazoa</taxon>
        <taxon>Chordata</taxon>
        <taxon>Craniata</taxon>
        <taxon>Vertebrata</taxon>
        <taxon>Euteleostomi</taxon>
        <taxon>Actinopterygii</taxon>
        <taxon>Neopterygii</taxon>
        <taxon>Teleostei</taxon>
        <taxon>Neoteleostei</taxon>
        <taxon>Acanthomorphata</taxon>
        <taxon>Ovalentaria</taxon>
        <taxon>Blenniimorphae</taxon>
        <taxon>Blenniiformes</taxon>
        <taxon>Blennioidei</taxon>
        <taxon>Blenniidae</taxon>
        <taxon>Salariinae</taxon>
        <taxon>Salarias</taxon>
    </lineage>
</organism>
<dbReference type="InterPro" id="IPR011989">
    <property type="entry name" value="ARM-like"/>
</dbReference>
<dbReference type="PROSITE" id="PS50176">
    <property type="entry name" value="ARM_REPEAT"/>
    <property type="match status" value="4"/>
</dbReference>
<keyword evidence="3" id="KW-0677">Repeat</keyword>